<dbReference type="EMBL" id="JAACFV010000370">
    <property type="protein sequence ID" value="KAF7502072.1"/>
    <property type="molecule type" value="Genomic_DNA"/>
</dbReference>
<gene>
    <name evidence="1" type="ORF">GJ744_007513</name>
</gene>
<protein>
    <submittedName>
        <fullName evidence="1">Uncharacterized protein</fullName>
    </submittedName>
</protein>
<comment type="caution">
    <text evidence="1">The sequence shown here is derived from an EMBL/GenBank/DDBJ whole genome shotgun (WGS) entry which is preliminary data.</text>
</comment>
<sequence length="91" mass="9440">MFSRILRKVCRGHMTNCLRPYSNAATDEQQESNNATVSNATVSNATVSNATVSNATVSNATVSNATVSNATVSNATVSSAADQQQENSAAE</sequence>
<reference evidence="1" key="1">
    <citation type="submission" date="2020-02" db="EMBL/GenBank/DDBJ databases">
        <authorList>
            <person name="Palmer J.M."/>
        </authorList>
    </citation>
    <scope>NUCLEOTIDE SEQUENCE</scope>
    <source>
        <strain evidence="1">EPUS1.4</strain>
        <tissue evidence="1">Thallus</tissue>
    </source>
</reference>
<evidence type="ECO:0000313" key="1">
    <source>
        <dbReference type="EMBL" id="KAF7502072.1"/>
    </source>
</evidence>
<organism evidence="1 2">
    <name type="scientific">Endocarpon pusillum</name>
    <dbReference type="NCBI Taxonomy" id="364733"/>
    <lineage>
        <taxon>Eukaryota</taxon>
        <taxon>Fungi</taxon>
        <taxon>Dikarya</taxon>
        <taxon>Ascomycota</taxon>
        <taxon>Pezizomycotina</taxon>
        <taxon>Eurotiomycetes</taxon>
        <taxon>Chaetothyriomycetidae</taxon>
        <taxon>Verrucariales</taxon>
        <taxon>Verrucariaceae</taxon>
        <taxon>Endocarpon</taxon>
    </lineage>
</organism>
<name>A0A8H7A7H7_9EURO</name>
<dbReference type="AlphaFoldDB" id="A0A8H7A7H7"/>
<dbReference type="Proteomes" id="UP000606974">
    <property type="component" value="Unassembled WGS sequence"/>
</dbReference>
<evidence type="ECO:0000313" key="2">
    <source>
        <dbReference type="Proteomes" id="UP000606974"/>
    </source>
</evidence>
<dbReference type="Gene3D" id="2.160.20.80">
    <property type="entry name" value="E3 ubiquitin-protein ligase SopA"/>
    <property type="match status" value="1"/>
</dbReference>
<accession>A0A8H7A7H7</accession>
<keyword evidence="2" id="KW-1185">Reference proteome</keyword>
<proteinExistence type="predicted"/>
<dbReference type="SUPFAM" id="SSF141571">
    <property type="entry name" value="Pentapeptide repeat-like"/>
    <property type="match status" value="1"/>
</dbReference>